<feature type="domain" description="TonB-dependent receptor-like beta-barrel" evidence="4">
    <location>
        <begin position="15"/>
        <end position="164"/>
    </location>
</feature>
<keyword evidence="2" id="KW-0472">Membrane</keyword>
<protein>
    <recommendedName>
        <fullName evidence="4">TonB-dependent receptor-like beta-barrel domain-containing protein</fullName>
    </recommendedName>
</protein>
<evidence type="ECO:0000256" key="2">
    <source>
        <dbReference type="ARBA" id="ARBA00023136"/>
    </source>
</evidence>
<gene>
    <name evidence="5" type="ORF">S01H4_16520</name>
</gene>
<dbReference type="AlphaFoldDB" id="X1A525"/>
<sequence>MRVPVALGLDNGVEAAVYLADEISLTPRLTLYGGLRFVSYFVLGPDEVNVYGEGLPIQAGSVVDVFNAEPYELIKTYTGLEPRLALNFMLGANNSLKLSYNRVNQFLFMLSNTIAISPTDQWKLCDYNIVPPYVDQLSMGFYQDFPRGGISTSLEVYYKKIEDV</sequence>
<comment type="subcellular location">
    <subcellularLocation>
        <location evidence="1">Cell outer membrane</location>
    </subcellularLocation>
</comment>
<evidence type="ECO:0000313" key="5">
    <source>
        <dbReference type="EMBL" id="GAG55296.1"/>
    </source>
</evidence>
<proteinExistence type="predicted"/>
<evidence type="ECO:0000256" key="1">
    <source>
        <dbReference type="ARBA" id="ARBA00004442"/>
    </source>
</evidence>
<dbReference type="EMBL" id="BART01007248">
    <property type="protein sequence ID" value="GAG55296.1"/>
    <property type="molecule type" value="Genomic_DNA"/>
</dbReference>
<feature type="non-terminal residue" evidence="5">
    <location>
        <position position="164"/>
    </location>
</feature>
<name>X1A525_9ZZZZ</name>
<dbReference type="Gene3D" id="2.40.170.20">
    <property type="entry name" value="TonB-dependent receptor, beta-barrel domain"/>
    <property type="match status" value="1"/>
</dbReference>
<dbReference type="InterPro" id="IPR000531">
    <property type="entry name" value="Beta-barrel_TonB"/>
</dbReference>
<reference evidence="5" key="1">
    <citation type="journal article" date="2014" name="Front. Microbiol.">
        <title>High frequency of phylogenetically diverse reductive dehalogenase-homologous genes in deep subseafloor sedimentary metagenomes.</title>
        <authorList>
            <person name="Kawai M."/>
            <person name="Futagami T."/>
            <person name="Toyoda A."/>
            <person name="Takaki Y."/>
            <person name="Nishi S."/>
            <person name="Hori S."/>
            <person name="Arai W."/>
            <person name="Tsubouchi T."/>
            <person name="Morono Y."/>
            <person name="Uchiyama I."/>
            <person name="Ito T."/>
            <person name="Fujiyama A."/>
            <person name="Inagaki F."/>
            <person name="Takami H."/>
        </authorList>
    </citation>
    <scope>NUCLEOTIDE SEQUENCE</scope>
    <source>
        <strain evidence="5">Expedition CK06-06</strain>
    </source>
</reference>
<accession>X1A525</accession>
<organism evidence="5">
    <name type="scientific">marine sediment metagenome</name>
    <dbReference type="NCBI Taxonomy" id="412755"/>
    <lineage>
        <taxon>unclassified sequences</taxon>
        <taxon>metagenomes</taxon>
        <taxon>ecological metagenomes</taxon>
    </lineage>
</organism>
<dbReference type="GO" id="GO:0009279">
    <property type="term" value="C:cell outer membrane"/>
    <property type="evidence" value="ECO:0007669"/>
    <property type="project" value="UniProtKB-SubCell"/>
</dbReference>
<evidence type="ECO:0000256" key="3">
    <source>
        <dbReference type="ARBA" id="ARBA00023237"/>
    </source>
</evidence>
<keyword evidence="3" id="KW-0998">Cell outer membrane</keyword>
<dbReference type="InterPro" id="IPR036942">
    <property type="entry name" value="Beta-barrel_TonB_sf"/>
</dbReference>
<dbReference type="Pfam" id="PF00593">
    <property type="entry name" value="TonB_dep_Rec_b-barrel"/>
    <property type="match status" value="1"/>
</dbReference>
<evidence type="ECO:0000259" key="4">
    <source>
        <dbReference type="Pfam" id="PF00593"/>
    </source>
</evidence>
<comment type="caution">
    <text evidence="5">The sequence shown here is derived from an EMBL/GenBank/DDBJ whole genome shotgun (WGS) entry which is preliminary data.</text>
</comment>
<dbReference type="SUPFAM" id="SSF56935">
    <property type="entry name" value="Porins"/>
    <property type="match status" value="1"/>
</dbReference>